<dbReference type="Gene3D" id="3.30.1330.60">
    <property type="entry name" value="OmpA-like domain"/>
    <property type="match status" value="1"/>
</dbReference>
<dbReference type="PRINTS" id="PR01021">
    <property type="entry name" value="OMPADOMAIN"/>
</dbReference>
<dbReference type="InterPro" id="IPR036737">
    <property type="entry name" value="OmpA-like_sf"/>
</dbReference>
<comment type="caution">
    <text evidence="6">The sequence shown here is derived from an EMBL/GenBank/DDBJ whole genome shotgun (WGS) entry which is preliminary data.</text>
</comment>
<dbReference type="PANTHER" id="PTHR30329:SF21">
    <property type="entry name" value="LIPOPROTEIN YIAD-RELATED"/>
    <property type="match status" value="1"/>
</dbReference>
<dbReference type="InterPro" id="IPR006664">
    <property type="entry name" value="OMP_bac"/>
</dbReference>
<comment type="subcellular location">
    <subcellularLocation>
        <location evidence="1">Cell outer membrane</location>
    </subcellularLocation>
</comment>
<proteinExistence type="predicted"/>
<dbReference type="Proteomes" id="UP000027821">
    <property type="component" value="Unassembled WGS sequence"/>
</dbReference>
<dbReference type="STRING" id="1048983.EL17_07890"/>
<reference evidence="6 7" key="1">
    <citation type="submission" date="2014-04" db="EMBL/GenBank/DDBJ databases">
        <title>Characterization and application of a salt tolerant electro-active bacterium.</title>
        <authorList>
            <person name="Yang L."/>
            <person name="Wei S."/>
            <person name="Tay Q.X.M."/>
        </authorList>
    </citation>
    <scope>NUCLEOTIDE SEQUENCE [LARGE SCALE GENOMIC DNA]</scope>
    <source>
        <strain evidence="6 7">LY1</strain>
    </source>
</reference>
<dbReference type="CDD" id="cd07185">
    <property type="entry name" value="OmpA_C-like"/>
    <property type="match status" value="1"/>
</dbReference>
<dbReference type="GO" id="GO:0009279">
    <property type="term" value="C:cell outer membrane"/>
    <property type="evidence" value="ECO:0007669"/>
    <property type="project" value="UniProtKB-SubCell"/>
</dbReference>
<dbReference type="PROSITE" id="PS51123">
    <property type="entry name" value="OMPA_2"/>
    <property type="match status" value="1"/>
</dbReference>
<dbReference type="EMBL" id="JMIH01000016">
    <property type="protein sequence ID" value="KEO74058.1"/>
    <property type="molecule type" value="Genomic_DNA"/>
</dbReference>
<protein>
    <recommendedName>
        <fullName evidence="5">OmpA-like domain-containing protein</fullName>
    </recommendedName>
</protein>
<accession>A0A074L2G3</accession>
<dbReference type="OrthoDB" id="1490539at2"/>
<keyword evidence="2 4" id="KW-0472">Membrane</keyword>
<dbReference type="SUPFAM" id="SSF103088">
    <property type="entry name" value="OmpA-like"/>
    <property type="match status" value="1"/>
</dbReference>
<dbReference type="InterPro" id="IPR050330">
    <property type="entry name" value="Bact_OuterMem_StrucFunc"/>
</dbReference>
<gene>
    <name evidence="6" type="ORF">EL17_07890</name>
</gene>
<dbReference type="InterPro" id="IPR006665">
    <property type="entry name" value="OmpA-like"/>
</dbReference>
<dbReference type="AlphaFoldDB" id="A0A074L2G3"/>
<keyword evidence="3" id="KW-0998">Cell outer membrane</keyword>
<organism evidence="6 7">
    <name type="scientific">Anditalea andensis</name>
    <dbReference type="NCBI Taxonomy" id="1048983"/>
    <lineage>
        <taxon>Bacteria</taxon>
        <taxon>Pseudomonadati</taxon>
        <taxon>Bacteroidota</taxon>
        <taxon>Cytophagia</taxon>
        <taxon>Cytophagales</taxon>
        <taxon>Cytophagaceae</taxon>
        <taxon>Anditalea</taxon>
    </lineage>
</organism>
<evidence type="ECO:0000256" key="1">
    <source>
        <dbReference type="ARBA" id="ARBA00004442"/>
    </source>
</evidence>
<dbReference type="Pfam" id="PF00691">
    <property type="entry name" value="OmpA"/>
    <property type="match status" value="1"/>
</dbReference>
<evidence type="ECO:0000256" key="3">
    <source>
        <dbReference type="ARBA" id="ARBA00023237"/>
    </source>
</evidence>
<dbReference type="PANTHER" id="PTHR30329">
    <property type="entry name" value="STATOR ELEMENT OF FLAGELLAR MOTOR COMPLEX"/>
    <property type="match status" value="1"/>
</dbReference>
<evidence type="ECO:0000313" key="7">
    <source>
        <dbReference type="Proteomes" id="UP000027821"/>
    </source>
</evidence>
<dbReference type="eggNOG" id="COG2885">
    <property type="taxonomic scope" value="Bacteria"/>
</dbReference>
<dbReference type="InterPro" id="IPR011659">
    <property type="entry name" value="WD40"/>
</dbReference>
<dbReference type="RefSeq" id="WP_035072819.1">
    <property type="nucleotide sequence ID" value="NZ_JMIH01000016.1"/>
</dbReference>
<evidence type="ECO:0000313" key="6">
    <source>
        <dbReference type="EMBL" id="KEO74058.1"/>
    </source>
</evidence>
<feature type="domain" description="OmpA-like" evidence="5">
    <location>
        <begin position="429"/>
        <end position="545"/>
    </location>
</feature>
<evidence type="ECO:0000256" key="4">
    <source>
        <dbReference type="PROSITE-ProRule" id="PRU00473"/>
    </source>
</evidence>
<evidence type="ECO:0000259" key="5">
    <source>
        <dbReference type="PROSITE" id="PS51123"/>
    </source>
</evidence>
<name>A0A074L2G3_9BACT</name>
<evidence type="ECO:0000256" key="2">
    <source>
        <dbReference type="ARBA" id="ARBA00023136"/>
    </source>
</evidence>
<keyword evidence="7" id="KW-1185">Reference proteome</keyword>
<dbReference type="Pfam" id="PF07676">
    <property type="entry name" value="PD40"/>
    <property type="match status" value="1"/>
</dbReference>
<sequence>MIKISKSNCLKAGIVTMLAFCSLDNIYAQRELTNVNSIYDEQHPVPHPNGDLYYSLGLHPQNIGGQQDLGDIWRSPKTGVSEWGSPVHLKGISTGGNDVVVGFTSENTMLVYHDGTSRKQGIHQYVLSGSTWAYEKALNMGSFRNNSRHFSGRLNEAGNIMVLSLESFGSYGNEDIYVSFLQSNGSWSSPQNLGPTINTYKQEMTPSLSKDGLTLYFSSNGHGTTGGRNIFYSQRLDQSWERWTAPVPLSDINSPGVELAYIELGDMAMFTTTQNSEGFGDILLISKVSIAAADTTEDPIYPEEEEAGPDMVNEVTQEINVGEVEEAVALDVKEVTPPKTPPVIIEDDRVSEPEKMVIGDITVLDINTLEEIPYTTSVVDESANTGQTEAGSVYSEDIDIRISAKGYFPQVLNVRVLHQMTEPIYLTPIVKGASIVLDDIYFKKGTSDLADDRSTANLQKIAEFLNDNPDIKIRLEGHTDNLGDPQLNKELSMNRAGQIRNFLVEQGISFERIRVSGWGGSRPVASNQTEEGRNKNRRVEMVIEE</sequence>